<accession>A0A3L7K097</accession>
<reference evidence="2 3" key="1">
    <citation type="submission" date="2018-10" db="EMBL/GenBank/DDBJ databases">
        <title>Falsibacillus sp. genome draft.</title>
        <authorList>
            <person name="Shi S."/>
        </authorList>
    </citation>
    <scope>NUCLEOTIDE SEQUENCE [LARGE SCALE GENOMIC DNA]</scope>
    <source>
        <strain evidence="2 3">GY 10110</strain>
    </source>
</reference>
<feature type="transmembrane region" description="Helical" evidence="1">
    <location>
        <begin position="14"/>
        <end position="36"/>
    </location>
</feature>
<dbReference type="InterPro" id="IPR010721">
    <property type="entry name" value="UstE-like"/>
</dbReference>
<keyword evidence="1" id="KW-0472">Membrane</keyword>
<evidence type="ECO:0000313" key="2">
    <source>
        <dbReference type="EMBL" id="RLQ94072.1"/>
    </source>
</evidence>
<protein>
    <submittedName>
        <fullName evidence="2">DUF1295 domain-containing protein</fullName>
    </submittedName>
</protein>
<comment type="caution">
    <text evidence="2">The sequence shown here is derived from an EMBL/GenBank/DDBJ whole genome shotgun (WGS) entry which is preliminary data.</text>
</comment>
<keyword evidence="1" id="KW-1133">Transmembrane helix</keyword>
<sequence>MLYGDNGNSVPQKLYVFLFQTLIFAAAVWLLILNGFSELNHWFGWNLQKGDEGRRTILMAFIFVTYLRMQFTIFYLLKRKIPWEEAITLPFAFGLYYIGFSFLGGITEKPVNGWDILFILLFAAGAFINTFSEVLRDRWKKDVQNKGKLYTEGLFAYSMHVNYFGDLLWVLAFALVSWNMWAMIIPAFLFCFFAFYNIPMLDKYLADKYGEDFQEYQKKTKKFIPFVY</sequence>
<dbReference type="PROSITE" id="PS50244">
    <property type="entry name" value="S5A_REDUCTASE"/>
    <property type="match status" value="1"/>
</dbReference>
<feature type="transmembrane region" description="Helical" evidence="1">
    <location>
        <begin position="113"/>
        <end position="132"/>
    </location>
</feature>
<dbReference type="PANTHER" id="PTHR32251">
    <property type="entry name" value="3-OXO-5-ALPHA-STEROID 4-DEHYDROGENASE"/>
    <property type="match status" value="1"/>
</dbReference>
<proteinExistence type="predicted"/>
<dbReference type="OrthoDB" id="9779233at2"/>
<keyword evidence="3" id="KW-1185">Reference proteome</keyword>
<dbReference type="PANTHER" id="PTHR32251:SF15">
    <property type="entry name" value="3-OXO-5-ALPHA-STEROID 4-DEHYDROGENASE (DUF1295)"/>
    <property type="match status" value="1"/>
</dbReference>
<gene>
    <name evidence="2" type="ORF">D9X91_15695</name>
</gene>
<dbReference type="Proteomes" id="UP000276770">
    <property type="component" value="Unassembled WGS sequence"/>
</dbReference>
<organism evidence="2 3">
    <name type="scientific">Falsibacillus albus</name>
    <dbReference type="NCBI Taxonomy" id="2478915"/>
    <lineage>
        <taxon>Bacteria</taxon>
        <taxon>Bacillati</taxon>
        <taxon>Bacillota</taxon>
        <taxon>Bacilli</taxon>
        <taxon>Bacillales</taxon>
        <taxon>Bacillaceae</taxon>
        <taxon>Falsibacillus</taxon>
    </lineage>
</organism>
<evidence type="ECO:0000313" key="3">
    <source>
        <dbReference type="Proteomes" id="UP000276770"/>
    </source>
</evidence>
<feature type="transmembrane region" description="Helical" evidence="1">
    <location>
        <begin position="56"/>
        <end position="77"/>
    </location>
</feature>
<feature type="transmembrane region" description="Helical" evidence="1">
    <location>
        <begin position="89"/>
        <end position="107"/>
    </location>
</feature>
<feature type="transmembrane region" description="Helical" evidence="1">
    <location>
        <begin position="153"/>
        <end position="174"/>
    </location>
</feature>
<feature type="transmembrane region" description="Helical" evidence="1">
    <location>
        <begin position="180"/>
        <end position="198"/>
    </location>
</feature>
<name>A0A3L7K097_9BACI</name>
<dbReference type="EMBL" id="RCVZ01000011">
    <property type="protein sequence ID" value="RLQ94072.1"/>
    <property type="molecule type" value="Genomic_DNA"/>
</dbReference>
<dbReference type="RefSeq" id="WP_121681588.1">
    <property type="nucleotide sequence ID" value="NZ_RCVZ01000011.1"/>
</dbReference>
<dbReference type="GO" id="GO:0016020">
    <property type="term" value="C:membrane"/>
    <property type="evidence" value="ECO:0007669"/>
    <property type="project" value="TreeGrafter"/>
</dbReference>
<dbReference type="Pfam" id="PF06966">
    <property type="entry name" value="DUF1295"/>
    <property type="match status" value="1"/>
</dbReference>
<dbReference type="Gene3D" id="1.20.120.1630">
    <property type="match status" value="1"/>
</dbReference>
<keyword evidence="1" id="KW-0812">Transmembrane</keyword>
<dbReference type="AlphaFoldDB" id="A0A3L7K097"/>
<evidence type="ECO:0000256" key="1">
    <source>
        <dbReference type="SAM" id="Phobius"/>
    </source>
</evidence>